<sequence>MLRDGTDDGGSSTSVASREDESSAPDKHAGGEKLFREMGRSVGIEDETLNNVIQSVSGETWRKRRAGLHLFLNYMNSKKLHIVDILHGRSDIVLANALTWREKQGGKSMLEEMRKMKTHAGVALSMFSDVSNINQSPVVQAIVKRLGLERQTKSKYSSVWNLNLLTKFIMRSGLGTA</sequence>
<dbReference type="EMBL" id="SNRW01029913">
    <property type="protein sequence ID" value="KAA6358399.1"/>
    <property type="molecule type" value="Genomic_DNA"/>
</dbReference>
<feature type="non-terminal residue" evidence="2">
    <location>
        <position position="177"/>
    </location>
</feature>
<name>A0A5J4TK21_9EUKA</name>
<gene>
    <name evidence="2" type="ORF">EZS28_046075</name>
</gene>
<comment type="caution">
    <text evidence="2">The sequence shown here is derived from an EMBL/GenBank/DDBJ whole genome shotgun (WGS) entry which is preliminary data.</text>
</comment>
<evidence type="ECO:0000313" key="3">
    <source>
        <dbReference type="Proteomes" id="UP000324800"/>
    </source>
</evidence>
<dbReference type="AlphaFoldDB" id="A0A5J4TK21"/>
<evidence type="ECO:0000256" key="1">
    <source>
        <dbReference type="SAM" id="MobiDB-lite"/>
    </source>
</evidence>
<protein>
    <submittedName>
        <fullName evidence="2">Uncharacterized protein</fullName>
    </submittedName>
</protein>
<dbReference type="Proteomes" id="UP000324800">
    <property type="component" value="Unassembled WGS sequence"/>
</dbReference>
<feature type="compositionally biased region" description="Basic and acidic residues" evidence="1">
    <location>
        <begin position="17"/>
        <end position="32"/>
    </location>
</feature>
<dbReference type="OrthoDB" id="10265837at2759"/>
<organism evidence="2 3">
    <name type="scientific">Streblomastix strix</name>
    <dbReference type="NCBI Taxonomy" id="222440"/>
    <lineage>
        <taxon>Eukaryota</taxon>
        <taxon>Metamonada</taxon>
        <taxon>Preaxostyla</taxon>
        <taxon>Oxymonadida</taxon>
        <taxon>Streblomastigidae</taxon>
        <taxon>Streblomastix</taxon>
    </lineage>
</organism>
<proteinExistence type="predicted"/>
<feature type="region of interest" description="Disordered" evidence="1">
    <location>
        <begin position="1"/>
        <end position="32"/>
    </location>
</feature>
<evidence type="ECO:0000313" key="2">
    <source>
        <dbReference type="EMBL" id="KAA6358399.1"/>
    </source>
</evidence>
<reference evidence="2 3" key="1">
    <citation type="submission" date="2019-03" db="EMBL/GenBank/DDBJ databases">
        <title>Single cell metagenomics reveals metabolic interactions within the superorganism composed of flagellate Streblomastix strix and complex community of Bacteroidetes bacteria on its surface.</title>
        <authorList>
            <person name="Treitli S.C."/>
            <person name="Kolisko M."/>
            <person name="Husnik F."/>
            <person name="Keeling P."/>
            <person name="Hampl V."/>
        </authorList>
    </citation>
    <scope>NUCLEOTIDE SEQUENCE [LARGE SCALE GENOMIC DNA]</scope>
    <source>
        <strain evidence="2">ST1C</strain>
    </source>
</reference>
<accession>A0A5J4TK21</accession>